<evidence type="ECO:0000256" key="2">
    <source>
        <dbReference type="SAM" id="MobiDB-lite"/>
    </source>
</evidence>
<feature type="region of interest" description="Disordered" evidence="2">
    <location>
        <begin position="392"/>
        <end position="492"/>
    </location>
</feature>
<name>A0A9P8KTU8_9PEZI</name>
<dbReference type="InterPro" id="IPR014790">
    <property type="entry name" value="MutL_C"/>
</dbReference>
<keyword evidence="5" id="KW-1185">Reference proteome</keyword>
<feature type="compositionally biased region" description="Polar residues" evidence="2">
    <location>
        <begin position="523"/>
        <end position="532"/>
    </location>
</feature>
<dbReference type="Proteomes" id="UP000698800">
    <property type="component" value="Unassembled WGS sequence"/>
</dbReference>
<evidence type="ECO:0000259" key="3">
    <source>
        <dbReference type="SMART" id="SM00853"/>
    </source>
</evidence>
<dbReference type="GO" id="GO:0140664">
    <property type="term" value="F:ATP-dependent DNA damage sensor activity"/>
    <property type="evidence" value="ECO:0007669"/>
    <property type="project" value="InterPro"/>
</dbReference>
<feature type="domain" description="MutL C-terminal dimerisation" evidence="3">
    <location>
        <begin position="748"/>
        <end position="922"/>
    </location>
</feature>
<sequence>MTSAILPLPAEVIAQIKSSAAITSLNGVVLGLLGNSLDAGAVRVEIEVDFRRGGCTVEDDGVGIPPAEFQEDSGLGKMYYTSKFGAQTQVHGHNGTFLSSLAALSLVITRLTPSPAHQHLSFRHHGTRITIRDLFGNMPVRVKQRALASAEQGDGEVEWEEVKRGIVGLLLGEGRELSVVIRDVEKGRKFVIRPPGSSSRVVSLEPRNFHESRDIRPTFDLQLTRGILSQASYISRGSWDSWVPLSATTPYLSIHGAISLDPAPTKQVQFISLGVNPMGLESGNNLLSEEVNRLFAASDFGAAQDESDVDEGEKERRLRDRRYKSDGYTHKQLKGGRKGVDRWPMFFLRINLERQRGARLGFVEDELMRNDDDLRSVLELLGAATTEFLTANHFRPRARRTRAPTNDQSRDERLKSRVSDEDSSRSPSPTLYHAGNDASSKTRFILPRRPLGATRTESKGDSGSRESRSSASQPDMLGNNVRLPSFSGNTTKTTDSIINLWSRIKSGKIDFLEDGCSAVPVVSNRSTSSGTSEDPDPDPALKTIDTPPAIRGKLTFQEYDMPEPSGPPSGSGEVQNDVSIAEDPDPSEGSGGLTHMLAEDDTTDTLIPWTNPTTNGRFLINPRTGMASAAPKDSEGARQGVLLAQGTPDGVGPYKRTRLRSKADDKVVADPNNWIGKLLKDWNNPVFRQTEEQIQRVSLLEGTSAESSNILHGHHHYCSQAEIEKAFKESTSALPERLSKESLRVAEVIAQADKKFILVKVAASTEHQGLAEDAVGRDLLVVIDQHAADERCRIEGLLQDLCSPPPPEPAAFRSGLGFTSRIATTVLAEPLTFRVPAREHRLFEIHAKHLADWGILYDLPSPPPPPSGVGSGEPGCGVVVVRTLPGGIAERCRAQGGKLALELLRGEVWGREEEKVGAGGRRARGSGSGRGEAGWEAGWEEEDCWVRVPFLTAVMEVGAIMFNDELSREECEVLVRRLAGCRFPFQCAHGR</sequence>
<dbReference type="AlphaFoldDB" id="A0A9P8KTU8"/>
<dbReference type="InterPro" id="IPR038973">
    <property type="entry name" value="MutL/Mlh/Pms-like"/>
</dbReference>
<feature type="region of interest" description="Disordered" evidence="2">
    <location>
        <begin position="521"/>
        <end position="596"/>
    </location>
</feature>
<dbReference type="GO" id="GO:0006298">
    <property type="term" value="P:mismatch repair"/>
    <property type="evidence" value="ECO:0007669"/>
    <property type="project" value="InterPro"/>
</dbReference>
<gene>
    <name evidence="4" type="ORF">FGG08_007502</name>
</gene>
<dbReference type="PANTHER" id="PTHR10073:SF47">
    <property type="entry name" value="DNA MISMATCH REPAIR PROTEIN MLH3"/>
    <property type="match status" value="1"/>
</dbReference>
<dbReference type="Gene3D" id="3.30.565.10">
    <property type="entry name" value="Histidine kinase-like ATPase, C-terminal domain"/>
    <property type="match status" value="1"/>
</dbReference>
<protein>
    <recommendedName>
        <fullName evidence="3">MutL C-terminal dimerisation domain-containing protein</fullName>
    </recommendedName>
</protein>
<dbReference type="GO" id="GO:0016887">
    <property type="term" value="F:ATP hydrolysis activity"/>
    <property type="evidence" value="ECO:0007669"/>
    <property type="project" value="InterPro"/>
</dbReference>
<evidence type="ECO:0000313" key="4">
    <source>
        <dbReference type="EMBL" id="KAH0533878.1"/>
    </source>
</evidence>
<proteinExistence type="inferred from homology"/>
<comment type="similarity">
    <text evidence="1">Belongs to the DNA mismatch repair MutL/HexB family.</text>
</comment>
<dbReference type="InterPro" id="IPR042120">
    <property type="entry name" value="MutL_C_dimsub"/>
</dbReference>
<reference evidence="4" key="1">
    <citation type="submission" date="2021-03" db="EMBL/GenBank/DDBJ databases">
        <title>Comparative genomics and phylogenomic investigation of the class Geoglossomycetes provide insights into ecological specialization and systematics.</title>
        <authorList>
            <person name="Melie T."/>
            <person name="Pirro S."/>
            <person name="Miller A.N."/>
            <person name="Quandt A."/>
        </authorList>
    </citation>
    <scope>NUCLEOTIDE SEQUENCE</scope>
    <source>
        <strain evidence="4">GBOQ0MN5Z8</strain>
    </source>
</reference>
<feature type="compositionally biased region" description="Basic and acidic residues" evidence="2">
    <location>
        <begin position="456"/>
        <end position="468"/>
    </location>
</feature>
<dbReference type="Pfam" id="PF13589">
    <property type="entry name" value="HATPase_c_3"/>
    <property type="match status" value="1"/>
</dbReference>
<evidence type="ECO:0000256" key="1">
    <source>
        <dbReference type="ARBA" id="ARBA00006082"/>
    </source>
</evidence>
<dbReference type="GO" id="GO:0032300">
    <property type="term" value="C:mismatch repair complex"/>
    <property type="evidence" value="ECO:0007669"/>
    <property type="project" value="InterPro"/>
</dbReference>
<evidence type="ECO:0000313" key="5">
    <source>
        <dbReference type="Proteomes" id="UP000698800"/>
    </source>
</evidence>
<dbReference type="OrthoDB" id="429932at2759"/>
<dbReference type="SUPFAM" id="SSF55874">
    <property type="entry name" value="ATPase domain of HSP90 chaperone/DNA topoisomerase II/histidine kinase"/>
    <property type="match status" value="1"/>
</dbReference>
<feature type="compositionally biased region" description="Basic and acidic residues" evidence="2">
    <location>
        <begin position="408"/>
        <end position="424"/>
    </location>
</feature>
<dbReference type="GO" id="GO:0005524">
    <property type="term" value="F:ATP binding"/>
    <property type="evidence" value="ECO:0007669"/>
    <property type="project" value="InterPro"/>
</dbReference>
<organism evidence="4 5">
    <name type="scientific">Glutinoglossum americanum</name>
    <dbReference type="NCBI Taxonomy" id="1670608"/>
    <lineage>
        <taxon>Eukaryota</taxon>
        <taxon>Fungi</taxon>
        <taxon>Dikarya</taxon>
        <taxon>Ascomycota</taxon>
        <taxon>Pezizomycotina</taxon>
        <taxon>Geoglossomycetes</taxon>
        <taxon>Geoglossales</taxon>
        <taxon>Geoglossaceae</taxon>
        <taxon>Glutinoglossum</taxon>
    </lineage>
</organism>
<comment type="caution">
    <text evidence="4">The sequence shown here is derived from an EMBL/GenBank/DDBJ whole genome shotgun (WGS) entry which is preliminary data.</text>
</comment>
<dbReference type="SMART" id="SM00853">
    <property type="entry name" value="MutL_C"/>
    <property type="match status" value="1"/>
</dbReference>
<dbReference type="EMBL" id="JAGHQL010000323">
    <property type="protein sequence ID" value="KAH0533878.1"/>
    <property type="molecule type" value="Genomic_DNA"/>
</dbReference>
<dbReference type="PANTHER" id="PTHR10073">
    <property type="entry name" value="DNA MISMATCH REPAIR PROTEIN MLH, PMS, MUTL"/>
    <property type="match status" value="1"/>
</dbReference>
<accession>A0A9P8KTU8</accession>
<dbReference type="Gene3D" id="3.30.1540.20">
    <property type="entry name" value="MutL, C-terminal domain, dimerisation subdomain"/>
    <property type="match status" value="1"/>
</dbReference>
<dbReference type="InterPro" id="IPR036890">
    <property type="entry name" value="HATPase_C_sf"/>
</dbReference>